<protein>
    <recommendedName>
        <fullName evidence="4">Bcl-2 Bcl-2 homology region 1-3 domain-containing protein</fullName>
    </recommendedName>
</protein>
<dbReference type="GO" id="GO:0008630">
    <property type="term" value="P:intrinsic apoptotic signaling pathway in response to DNA damage"/>
    <property type="evidence" value="ECO:0007669"/>
    <property type="project" value="TreeGrafter"/>
</dbReference>
<dbReference type="InterPro" id="IPR002475">
    <property type="entry name" value="Bcl2-like"/>
</dbReference>
<dbReference type="SMART" id="SM00337">
    <property type="entry name" value="BCL"/>
    <property type="match status" value="1"/>
</dbReference>
<dbReference type="OrthoDB" id="6021377at2759"/>
<dbReference type="EnsemblMetazoa" id="CLYHEMT017258.1">
    <property type="protein sequence ID" value="CLYHEMP017258.1"/>
    <property type="gene ID" value="CLYHEMG017258"/>
</dbReference>
<dbReference type="Pfam" id="PF00452">
    <property type="entry name" value="Bcl-2"/>
    <property type="match status" value="1"/>
</dbReference>
<evidence type="ECO:0000313" key="6">
    <source>
        <dbReference type="Proteomes" id="UP000594262"/>
    </source>
</evidence>
<dbReference type="InterPro" id="IPR036834">
    <property type="entry name" value="Bcl-2-like_sf"/>
</dbReference>
<organism evidence="5 6">
    <name type="scientific">Clytia hemisphaerica</name>
    <dbReference type="NCBI Taxonomy" id="252671"/>
    <lineage>
        <taxon>Eukaryota</taxon>
        <taxon>Metazoa</taxon>
        <taxon>Cnidaria</taxon>
        <taxon>Hydrozoa</taxon>
        <taxon>Hydroidolina</taxon>
        <taxon>Leptothecata</taxon>
        <taxon>Obeliida</taxon>
        <taxon>Clytiidae</taxon>
        <taxon>Clytia</taxon>
    </lineage>
</organism>
<keyword evidence="6" id="KW-1185">Reference proteome</keyword>
<dbReference type="InterPro" id="IPR046371">
    <property type="entry name" value="Bcl-2_BH1-3"/>
</dbReference>
<feature type="transmembrane region" description="Helical" evidence="3">
    <location>
        <begin position="166"/>
        <end position="186"/>
    </location>
</feature>
<feature type="transmembrane region" description="Helical" evidence="3">
    <location>
        <begin position="92"/>
        <end position="113"/>
    </location>
</feature>
<evidence type="ECO:0000256" key="3">
    <source>
        <dbReference type="SAM" id="Phobius"/>
    </source>
</evidence>
<dbReference type="GO" id="GO:0097192">
    <property type="term" value="P:extrinsic apoptotic signaling pathway in absence of ligand"/>
    <property type="evidence" value="ECO:0007669"/>
    <property type="project" value="TreeGrafter"/>
</dbReference>
<dbReference type="PROSITE" id="PS01258">
    <property type="entry name" value="BH2"/>
    <property type="match status" value="1"/>
</dbReference>
<dbReference type="GO" id="GO:0051400">
    <property type="term" value="F:BH domain binding"/>
    <property type="evidence" value="ECO:0007669"/>
    <property type="project" value="TreeGrafter"/>
</dbReference>
<evidence type="ECO:0000259" key="4">
    <source>
        <dbReference type="SMART" id="SM00337"/>
    </source>
</evidence>
<evidence type="ECO:0000256" key="1">
    <source>
        <dbReference type="ARBA" id="ARBA00009458"/>
    </source>
</evidence>
<dbReference type="GO" id="GO:0042981">
    <property type="term" value="P:regulation of apoptotic process"/>
    <property type="evidence" value="ECO:0007669"/>
    <property type="project" value="InterPro"/>
</dbReference>
<proteinExistence type="inferred from homology"/>
<dbReference type="PANTHER" id="PTHR11256">
    <property type="entry name" value="BCL-2 RELATED"/>
    <property type="match status" value="1"/>
</dbReference>
<sequence>MADVVNMNEFNEQFAVNFNTEEAKIAKEVAQQFVVKLSGGLLKTTRRETEVMLKLVADANPQQVEQLSNLVSGIKFTEENGYRTLMRMCESLFGTGINWGRIITLFLYVSLLIDDLHKAGKDTFNDRIGHWLGCCIAKQAPWIKENGGWAAFLSSMGGASELKDTVFKGLFNVTLGLGTIAAALYIKGR</sequence>
<dbReference type="Proteomes" id="UP000594262">
    <property type="component" value="Unplaced"/>
</dbReference>
<dbReference type="GO" id="GO:0005741">
    <property type="term" value="C:mitochondrial outer membrane"/>
    <property type="evidence" value="ECO:0007669"/>
    <property type="project" value="TreeGrafter"/>
</dbReference>
<dbReference type="GeneID" id="136812845"/>
<dbReference type="Gene3D" id="1.10.437.10">
    <property type="entry name" value="Blc2-like"/>
    <property type="match status" value="1"/>
</dbReference>
<dbReference type="SUPFAM" id="SSF56854">
    <property type="entry name" value="Bcl-2 inhibitors of programmed cell death"/>
    <property type="match status" value="1"/>
</dbReference>
<dbReference type="InterPro" id="IPR020726">
    <property type="entry name" value="Bcl2_BH2_motif_CS"/>
</dbReference>
<dbReference type="AlphaFoldDB" id="A0A7M5X3L1"/>
<evidence type="ECO:0000313" key="5">
    <source>
        <dbReference type="EnsemblMetazoa" id="CLYHEMP017258.1"/>
    </source>
</evidence>
<reference evidence="5" key="1">
    <citation type="submission" date="2021-01" db="UniProtKB">
        <authorList>
            <consortium name="EnsemblMetazoa"/>
        </authorList>
    </citation>
    <scope>IDENTIFICATION</scope>
</reference>
<keyword evidence="3" id="KW-0472">Membrane</keyword>
<name>A0A7M5X3L1_9CNID</name>
<dbReference type="InterPro" id="IPR026298">
    <property type="entry name" value="Bcl-2_fam"/>
</dbReference>
<dbReference type="RefSeq" id="XP_066925475.1">
    <property type="nucleotide sequence ID" value="XM_067069374.1"/>
</dbReference>
<keyword evidence="3" id="KW-0812">Transmembrane</keyword>
<comment type="similarity">
    <text evidence="1">Belongs to the Bcl-2 family.</text>
</comment>
<keyword evidence="3" id="KW-1133">Transmembrane helix</keyword>
<evidence type="ECO:0000256" key="2">
    <source>
        <dbReference type="ARBA" id="ARBA00022703"/>
    </source>
</evidence>
<dbReference type="GO" id="GO:0001836">
    <property type="term" value="P:release of cytochrome c from mitochondria"/>
    <property type="evidence" value="ECO:0007669"/>
    <property type="project" value="TreeGrafter"/>
</dbReference>
<keyword evidence="2" id="KW-0053">Apoptosis</keyword>
<dbReference type="PROSITE" id="PS50062">
    <property type="entry name" value="BCL2_FAMILY"/>
    <property type="match status" value="1"/>
</dbReference>
<feature type="domain" description="Bcl-2 Bcl-2 homology region 1-3" evidence="4">
    <location>
        <begin position="52"/>
        <end position="149"/>
    </location>
</feature>
<accession>A0A7M5X3L1</accession>